<keyword evidence="1" id="KW-1133">Transmembrane helix</keyword>
<dbReference type="NCBIfam" id="TIGR01167">
    <property type="entry name" value="LPXTG_anchor"/>
    <property type="match status" value="1"/>
</dbReference>
<gene>
    <name evidence="2" type="ORF">FEE95_07730</name>
</gene>
<keyword evidence="1" id="KW-0472">Membrane</keyword>
<evidence type="ECO:0000313" key="3">
    <source>
        <dbReference type="Proteomes" id="UP000310314"/>
    </source>
</evidence>
<protein>
    <submittedName>
        <fullName evidence="2">LPXTG cell wall anchor domain-containing protein</fullName>
    </submittedName>
</protein>
<dbReference type="EMBL" id="VATY01000001">
    <property type="protein sequence ID" value="TMM59312.1"/>
    <property type="molecule type" value="Genomic_DNA"/>
</dbReference>
<sequence>MESMVFGAMILMTLTSALLLLRKKKMVESN</sequence>
<comment type="caution">
    <text evidence="2">The sequence shown here is derived from an EMBL/GenBank/DDBJ whole genome shotgun (WGS) entry which is preliminary data.</text>
</comment>
<name>A0A5S3PYF6_9FLAO</name>
<dbReference type="Proteomes" id="UP000310314">
    <property type="component" value="Unassembled WGS sequence"/>
</dbReference>
<proteinExistence type="predicted"/>
<reference evidence="2 3" key="1">
    <citation type="submission" date="2019-05" db="EMBL/GenBank/DDBJ databases">
        <authorList>
            <person name="Zhang J.-Y."/>
            <person name="Feg X."/>
            <person name="Du Z.-J."/>
        </authorList>
    </citation>
    <scope>NUCLEOTIDE SEQUENCE [LARGE SCALE GENOMIC DNA]</scope>
    <source>
        <strain evidence="2 3">RZ26</strain>
    </source>
</reference>
<evidence type="ECO:0000313" key="2">
    <source>
        <dbReference type="EMBL" id="TMM59312.1"/>
    </source>
</evidence>
<dbReference type="AlphaFoldDB" id="A0A5S3PYF6"/>
<accession>A0A5S3PYF6</accession>
<keyword evidence="3" id="KW-1185">Reference proteome</keyword>
<feature type="transmembrane region" description="Helical" evidence="1">
    <location>
        <begin position="6"/>
        <end position="21"/>
    </location>
</feature>
<organism evidence="2 3">
    <name type="scientific">Maribacter algarum</name>
    <name type="common">ex Zhang et al. 2020</name>
    <dbReference type="NCBI Taxonomy" id="2578118"/>
    <lineage>
        <taxon>Bacteria</taxon>
        <taxon>Pseudomonadati</taxon>
        <taxon>Bacteroidota</taxon>
        <taxon>Flavobacteriia</taxon>
        <taxon>Flavobacteriales</taxon>
        <taxon>Flavobacteriaceae</taxon>
        <taxon>Maribacter</taxon>
    </lineage>
</organism>
<keyword evidence="1" id="KW-0812">Transmembrane</keyword>
<evidence type="ECO:0000256" key="1">
    <source>
        <dbReference type="SAM" id="Phobius"/>
    </source>
</evidence>